<dbReference type="GO" id="GO:0004518">
    <property type="term" value="F:nuclease activity"/>
    <property type="evidence" value="ECO:0007669"/>
    <property type="project" value="TreeGrafter"/>
</dbReference>
<dbReference type="Gene3D" id="2.30.30.140">
    <property type="match status" value="1"/>
</dbReference>
<dbReference type="InterPro" id="IPR035437">
    <property type="entry name" value="SNase_OB-fold_sf"/>
</dbReference>
<evidence type="ECO:0000256" key="8">
    <source>
        <dbReference type="SAM" id="MobiDB-lite"/>
    </source>
</evidence>
<dbReference type="PIRSF" id="PIRSF017179">
    <property type="entry name" value="RISC-Tudor-SN"/>
    <property type="match status" value="1"/>
</dbReference>
<feature type="domain" description="TNase-like" evidence="10">
    <location>
        <begin position="65"/>
        <end position="204"/>
    </location>
</feature>
<dbReference type="GO" id="GO:0006402">
    <property type="term" value="P:mRNA catabolic process"/>
    <property type="evidence" value="ECO:0007669"/>
    <property type="project" value="UniProtKB-UniRule"/>
</dbReference>
<dbReference type="PROSITE" id="PS50304">
    <property type="entry name" value="TUDOR"/>
    <property type="match status" value="1"/>
</dbReference>
<dbReference type="GO" id="GO:0005829">
    <property type="term" value="C:cytosol"/>
    <property type="evidence" value="ECO:0007669"/>
    <property type="project" value="UniProtKB-UniRule"/>
</dbReference>
<evidence type="ECO:0000313" key="12">
    <source>
        <dbReference type="Proteomes" id="UP000235672"/>
    </source>
</evidence>
<dbReference type="FunFam" id="2.40.50.90:FF:000030">
    <property type="entry name" value="Transcription factor (Snd1/p100), putative"/>
    <property type="match status" value="1"/>
</dbReference>
<dbReference type="GO" id="GO:0031332">
    <property type="term" value="C:RNAi effector complex"/>
    <property type="evidence" value="ECO:0007669"/>
    <property type="project" value="InterPro"/>
</dbReference>
<dbReference type="STRING" id="1745343.A0A2J6PJQ3"/>
<evidence type="ECO:0000313" key="11">
    <source>
        <dbReference type="EMBL" id="PMD14116.1"/>
    </source>
</evidence>
<keyword evidence="4 7" id="KW-0963">Cytoplasm</keyword>
<dbReference type="FunFam" id="2.30.30.140:FF:000018">
    <property type="entry name" value="Serine/threonine-protein kinase 31"/>
    <property type="match status" value="1"/>
</dbReference>
<keyword evidence="12" id="KW-1185">Reference proteome</keyword>
<dbReference type="FunFam" id="2.40.50.90:FF:000001">
    <property type="entry name" value="Staphylococcal nuclease domain-containing protein"/>
    <property type="match status" value="1"/>
</dbReference>
<accession>A0A2J6PJQ3</accession>
<evidence type="ECO:0000256" key="2">
    <source>
        <dbReference type="ARBA" id="ARBA00013404"/>
    </source>
</evidence>
<feature type="compositionally biased region" description="Polar residues" evidence="8">
    <location>
        <begin position="270"/>
        <end position="281"/>
    </location>
</feature>
<dbReference type="GO" id="GO:0003723">
    <property type="term" value="F:RNA binding"/>
    <property type="evidence" value="ECO:0007669"/>
    <property type="project" value="UniProtKB-UniRule"/>
</dbReference>
<feature type="domain" description="Tudor" evidence="9">
    <location>
        <begin position="760"/>
        <end position="820"/>
    </location>
</feature>
<dbReference type="Pfam" id="PF00567">
    <property type="entry name" value="TUDOR"/>
    <property type="match status" value="1"/>
</dbReference>
<reference evidence="11 12" key="1">
    <citation type="submission" date="2016-05" db="EMBL/GenBank/DDBJ databases">
        <title>A degradative enzymes factory behind the ericoid mycorrhizal symbiosis.</title>
        <authorList>
            <consortium name="DOE Joint Genome Institute"/>
            <person name="Martino E."/>
            <person name="Morin E."/>
            <person name="Grelet G."/>
            <person name="Kuo A."/>
            <person name="Kohler A."/>
            <person name="Daghino S."/>
            <person name="Barry K."/>
            <person name="Choi C."/>
            <person name="Cichocki N."/>
            <person name="Clum A."/>
            <person name="Copeland A."/>
            <person name="Hainaut M."/>
            <person name="Haridas S."/>
            <person name="Labutti K."/>
            <person name="Lindquist E."/>
            <person name="Lipzen A."/>
            <person name="Khouja H.-R."/>
            <person name="Murat C."/>
            <person name="Ohm R."/>
            <person name="Olson A."/>
            <person name="Spatafora J."/>
            <person name="Veneault-Fourrey C."/>
            <person name="Henrissat B."/>
            <person name="Grigoriev I."/>
            <person name="Martin F."/>
            <person name="Perotto S."/>
        </authorList>
    </citation>
    <scope>NUCLEOTIDE SEQUENCE [LARGE SCALE GENOMIC DNA]</scope>
    <source>
        <strain evidence="11 12">UAMH 7357</strain>
    </source>
</reference>
<sequence>MGVKTFKIGFASGQNRGRHASAGSSTSRNSGSVANFIEPFPAPLSPPLEKNTPQPNVPAARYSMAYLNANVKSVLSGDSMILISPKNPNNERTLSLAYCTAPHLKKDADEIGAFNSRDALRDLIVGKNVQFQVLYTIPNTKREYGIVVLNDGRRLPEEMVKEGWLKLREDAGRKEDSEEALKQLDHLRLLEAKARNDDKGLWSPDLSRIDVQHDMGDSQAFLETYKGKTLDGLVERVLSGDRMLVRLLISPTKHILVMTLVAGIRAPTTERVNPSNNQTQPAEEHGNESRQFVETRLLHRKVKIDVLGLSPQGQLIASVKHLTHGSIAKHLLEAGLARCTDFHSTLLGADMAPLRDAEKVAQSAKRGVFKDHVAKATGPGGNLEAQVTRIFSADVIFVRNRAGVEKRINISSVRGPRQSEAAEAPFRDEAKEFLRKKIIGKHVRLSIDGSRPAAGEYDAKEVATVTYNDKNIGLLLVQEGWCSVVRHRRDDTDRAPNYDELLAAQETAKEEKKGMWSGKPAKAKQYVDASESLQKAKIQLSTLQRQKKIPAIVDYVKGGSRFTVLIPRENVKLTFVLGGIRAPKSARGEKDKGEPFGQEAHDLATKRLTQRDVEIDVHNVDKVGGFIGELYINKESFAKILVEEGYATVHAYSAEQSGNATELLAAEQRAKKARKGIWVDWDESMDVPEDEEAPANGTSVHETIAPREKDYRDVVVTHIDENGKMKLQMIGQGTAKLETMMSQFKSFHMNPANSKGLEKDPKAGDFVAAKFTEDNQWYRARIRSNDRAAKQAEIVYIDYGNSEKMPWSRLRPLSQPQFSTQTLKQQAVDAVLSLLQFPTNTDYLQDAVRFLGEATEGKELVANVDYTAPEGTLYITLYDPSVSEKLTDSINTEIIAEGHAMVPRKLKAWERGFGDVLKVLREKEEEAKNGRRGLWEYGDLTDD</sequence>
<feature type="domain" description="TNase-like" evidence="10">
    <location>
        <begin position="381"/>
        <end position="518"/>
    </location>
</feature>
<proteinExistence type="predicted"/>
<dbReference type="SUPFAM" id="SSF50199">
    <property type="entry name" value="Staphylococcal nuclease"/>
    <property type="match status" value="5"/>
</dbReference>
<gene>
    <name evidence="11" type="ORF">NA56DRAFT_674374</name>
</gene>
<evidence type="ECO:0000259" key="9">
    <source>
        <dbReference type="PROSITE" id="PS50304"/>
    </source>
</evidence>
<dbReference type="FunFam" id="2.40.50.90:FF:000019">
    <property type="entry name" value="Transcription factor (Snd1/p100), putative"/>
    <property type="match status" value="1"/>
</dbReference>
<dbReference type="GO" id="GO:0031047">
    <property type="term" value="P:regulatory ncRNA-mediated gene silencing"/>
    <property type="evidence" value="ECO:0007669"/>
    <property type="project" value="UniProtKB-UniRule"/>
</dbReference>
<dbReference type="PANTHER" id="PTHR12302">
    <property type="entry name" value="EBNA2 BINDING PROTEIN P100"/>
    <property type="match status" value="1"/>
</dbReference>
<feature type="domain" description="TNase-like" evidence="10">
    <location>
        <begin position="547"/>
        <end position="680"/>
    </location>
</feature>
<keyword evidence="6" id="KW-0677">Repeat</keyword>
<dbReference type="AlphaFoldDB" id="A0A2J6PJQ3"/>
<keyword evidence="5" id="KW-0597">Phosphoprotein</keyword>
<dbReference type="OrthoDB" id="10023235at2759"/>
<dbReference type="Proteomes" id="UP000235672">
    <property type="component" value="Unassembled WGS sequence"/>
</dbReference>
<dbReference type="Gene3D" id="2.40.50.90">
    <property type="match status" value="5"/>
</dbReference>
<name>A0A2J6PJQ3_9HELO</name>
<evidence type="ECO:0000256" key="1">
    <source>
        <dbReference type="ARBA" id="ARBA00004496"/>
    </source>
</evidence>
<dbReference type="Pfam" id="PF00565">
    <property type="entry name" value="SNase"/>
    <property type="match status" value="4"/>
</dbReference>
<dbReference type="SMART" id="SM00333">
    <property type="entry name" value="TUDOR"/>
    <property type="match status" value="1"/>
</dbReference>
<dbReference type="InterPro" id="IPR002999">
    <property type="entry name" value="Tudor"/>
</dbReference>
<dbReference type="EMBL" id="KZ613524">
    <property type="protein sequence ID" value="PMD14116.1"/>
    <property type="molecule type" value="Genomic_DNA"/>
</dbReference>
<dbReference type="InterPro" id="IPR016071">
    <property type="entry name" value="Staphylococal_nuclease_OB-fold"/>
</dbReference>
<dbReference type="SUPFAM" id="SSF63748">
    <property type="entry name" value="Tudor/PWWP/MBT"/>
    <property type="match status" value="1"/>
</dbReference>
<comment type="subcellular location">
    <subcellularLocation>
        <location evidence="1 7">Cytoplasm</location>
    </subcellularLocation>
</comment>
<evidence type="ECO:0000259" key="10">
    <source>
        <dbReference type="PROSITE" id="PS50830"/>
    </source>
</evidence>
<feature type="region of interest" description="Disordered" evidence="8">
    <location>
        <begin position="269"/>
        <end position="290"/>
    </location>
</feature>
<evidence type="ECO:0000256" key="5">
    <source>
        <dbReference type="ARBA" id="ARBA00022553"/>
    </source>
</evidence>
<organism evidence="11 12">
    <name type="scientific">Hyaloscypha hepaticicola</name>
    <dbReference type="NCBI Taxonomy" id="2082293"/>
    <lineage>
        <taxon>Eukaryota</taxon>
        <taxon>Fungi</taxon>
        <taxon>Dikarya</taxon>
        <taxon>Ascomycota</taxon>
        <taxon>Pezizomycotina</taxon>
        <taxon>Leotiomycetes</taxon>
        <taxon>Helotiales</taxon>
        <taxon>Hyaloscyphaceae</taxon>
        <taxon>Hyaloscypha</taxon>
    </lineage>
</organism>
<dbReference type="InterPro" id="IPR016685">
    <property type="entry name" value="Silence_cplx_Nase-comp_TudorSN"/>
</dbReference>
<dbReference type="GO" id="GO:0005634">
    <property type="term" value="C:nucleus"/>
    <property type="evidence" value="ECO:0007669"/>
    <property type="project" value="TreeGrafter"/>
</dbReference>
<evidence type="ECO:0000256" key="4">
    <source>
        <dbReference type="ARBA" id="ARBA00022490"/>
    </source>
</evidence>
<dbReference type="FunFam" id="2.40.50.90:FF:000010">
    <property type="entry name" value="Ribonuclease"/>
    <property type="match status" value="1"/>
</dbReference>
<dbReference type="PANTHER" id="PTHR12302:SF2">
    <property type="entry name" value="STAPHYLOCOCCAL NUCLEASE DOMAIN-CONTAINING PROTEIN 1"/>
    <property type="match status" value="1"/>
</dbReference>
<evidence type="ECO:0000256" key="6">
    <source>
        <dbReference type="ARBA" id="ARBA00022737"/>
    </source>
</evidence>
<dbReference type="CDD" id="cd00175">
    <property type="entry name" value="SNc"/>
    <property type="match status" value="1"/>
</dbReference>
<dbReference type="PROSITE" id="PS50830">
    <property type="entry name" value="TNASE_3"/>
    <property type="match status" value="4"/>
</dbReference>
<feature type="domain" description="TNase-like" evidence="10">
    <location>
        <begin position="228"/>
        <end position="371"/>
    </location>
</feature>
<dbReference type="SMART" id="SM00318">
    <property type="entry name" value="SNc"/>
    <property type="match status" value="4"/>
</dbReference>
<evidence type="ECO:0000256" key="7">
    <source>
        <dbReference type="PIRNR" id="PIRNR017179"/>
    </source>
</evidence>
<evidence type="ECO:0000256" key="3">
    <source>
        <dbReference type="ARBA" id="ARBA00014651"/>
    </source>
</evidence>
<protein>
    <recommendedName>
        <fullName evidence="2">Probable endonuclease LCL3</fullName>
    </recommendedName>
    <alternativeName>
        <fullName evidence="3">Probable endonuclease lcl3</fullName>
    </alternativeName>
</protein>